<reference evidence="2" key="1">
    <citation type="submission" date="2019-04" db="EMBL/GenBank/DDBJ databases">
        <title>Friends and foes A comparative genomics studyof 23 Aspergillus species from section Flavi.</title>
        <authorList>
            <consortium name="DOE Joint Genome Institute"/>
            <person name="Kjaerbolling I."/>
            <person name="Vesth T."/>
            <person name="Frisvad J.C."/>
            <person name="Nybo J.L."/>
            <person name="Theobald S."/>
            <person name="Kildgaard S."/>
            <person name="Isbrandt T."/>
            <person name="Kuo A."/>
            <person name="Sato A."/>
            <person name="Lyhne E.K."/>
            <person name="Kogle M.E."/>
            <person name="Wiebenga A."/>
            <person name="Kun R.S."/>
            <person name="Lubbers R.J."/>
            <person name="Makela M.R."/>
            <person name="Barry K."/>
            <person name="Chovatia M."/>
            <person name="Clum A."/>
            <person name="Daum C."/>
            <person name="Haridas S."/>
            <person name="He G."/>
            <person name="LaButti K."/>
            <person name="Lipzen A."/>
            <person name="Mondo S."/>
            <person name="Riley R."/>
            <person name="Salamov A."/>
            <person name="Simmons B.A."/>
            <person name="Magnuson J.K."/>
            <person name="Henrissat B."/>
            <person name="Mortensen U.H."/>
            <person name="Larsen T.O."/>
            <person name="Devries R.P."/>
            <person name="Grigoriev I.V."/>
            <person name="Machida M."/>
            <person name="Baker S.E."/>
            <person name="Andersen M.R."/>
        </authorList>
    </citation>
    <scope>NUCLEOTIDE SEQUENCE [LARGE SCALE GENOMIC DNA]</scope>
    <source>
        <strain evidence="2">IBT 14317</strain>
    </source>
</reference>
<dbReference type="EMBL" id="ML735254">
    <property type="protein sequence ID" value="KAE8390503.1"/>
    <property type="molecule type" value="Genomic_DNA"/>
</dbReference>
<dbReference type="AlphaFoldDB" id="A0A5N7CAA1"/>
<sequence>MANGNALVSVPLCFITSIRFVVHLWFRVYNLLIRFFHVDSSTHMAAAILILDPNPSLHL</sequence>
<evidence type="ECO:0000313" key="2">
    <source>
        <dbReference type="EMBL" id="KAE8390503.1"/>
    </source>
</evidence>
<feature type="transmembrane region" description="Helical" evidence="1">
    <location>
        <begin position="6"/>
        <end position="26"/>
    </location>
</feature>
<evidence type="ECO:0000256" key="1">
    <source>
        <dbReference type="SAM" id="Phobius"/>
    </source>
</evidence>
<dbReference type="Proteomes" id="UP000326877">
    <property type="component" value="Unassembled WGS sequence"/>
</dbReference>
<proteinExistence type="predicted"/>
<accession>A0A5N7CAA1</accession>
<keyword evidence="1" id="KW-0812">Transmembrane</keyword>
<gene>
    <name evidence="2" type="ORF">BDV23DRAFT_155150</name>
</gene>
<name>A0A5N7CAA1_PETAA</name>
<keyword evidence="1" id="KW-1133">Transmembrane helix</keyword>
<keyword evidence="1" id="KW-0472">Membrane</keyword>
<protein>
    <submittedName>
        <fullName evidence="2">Uncharacterized protein</fullName>
    </submittedName>
</protein>
<organism evidence="2">
    <name type="scientific">Petromyces alliaceus</name>
    <name type="common">Aspergillus alliaceus</name>
    <dbReference type="NCBI Taxonomy" id="209559"/>
    <lineage>
        <taxon>Eukaryota</taxon>
        <taxon>Fungi</taxon>
        <taxon>Dikarya</taxon>
        <taxon>Ascomycota</taxon>
        <taxon>Pezizomycotina</taxon>
        <taxon>Eurotiomycetes</taxon>
        <taxon>Eurotiomycetidae</taxon>
        <taxon>Eurotiales</taxon>
        <taxon>Aspergillaceae</taxon>
        <taxon>Aspergillus</taxon>
        <taxon>Aspergillus subgen. Circumdati</taxon>
    </lineage>
</organism>